<evidence type="ECO:0000313" key="4">
    <source>
        <dbReference type="Proteomes" id="UP000189818"/>
    </source>
</evidence>
<name>A0A1T5B583_9SPHN</name>
<dbReference type="OrthoDB" id="9790710at2"/>
<dbReference type="Proteomes" id="UP000189818">
    <property type="component" value="Unassembled WGS sequence"/>
</dbReference>
<dbReference type="Pfam" id="PF00534">
    <property type="entry name" value="Glycos_transf_1"/>
    <property type="match status" value="1"/>
</dbReference>
<dbReference type="PANTHER" id="PTHR46401:SF2">
    <property type="entry name" value="GLYCOSYLTRANSFERASE WBBK-RELATED"/>
    <property type="match status" value="1"/>
</dbReference>
<dbReference type="PANTHER" id="PTHR46401">
    <property type="entry name" value="GLYCOSYLTRANSFERASE WBBK-RELATED"/>
    <property type="match status" value="1"/>
</dbReference>
<protein>
    <submittedName>
        <fullName evidence="3">Glycosyltransferase involved in cell wall bisynthesis</fullName>
    </submittedName>
</protein>
<evidence type="ECO:0000313" key="3">
    <source>
        <dbReference type="EMBL" id="SKB42325.1"/>
    </source>
</evidence>
<dbReference type="EMBL" id="FUYM01000002">
    <property type="protein sequence ID" value="SKB42325.1"/>
    <property type="molecule type" value="Genomic_DNA"/>
</dbReference>
<dbReference type="InterPro" id="IPR001296">
    <property type="entry name" value="Glyco_trans_1"/>
</dbReference>
<dbReference type="Gene3D" id="3.40.50.2000">
    <property type="entry name" value="Glycogen Phosphorylase B"/>
    <property type="match status" value="1"/>
</dbReference>
<dbReference type="RefSeq" id="WP_079647224.1">
    <property type="nucleotide sequence ID" value="NZ_FUYM01000002.1"/>
</dbReference>
<reference evidence="4" key="1">
    <citation type="submission" date="2017-02" db="EMBL/GenBank/DDBJ databases">
        <authorList>
            <person name="Varghese N."/>
            <person name="Submissions S."/>
        </authorList>
    </citation>
    <scope>NUCLEOTIDE SEQUENCE [LARGE SCALE GENOMIC DNA]</scope>
    <source>
        <strain evidence="4">UM2</strain>
    </source>
</reference>
<accession>A0A1T5B583</accession>
<organism evidence="3 4">
    <name type="scientific">Rhizorhabdus histidinilytica</name>
    <dbReference type="NCBI Taxonomy" id="439228"/>
    <lineage>
        <taxon>Bacteria</taxon>
        <taxon>Pseudomonadati</taxon>
        <taxon>Pseudomonadota</taxon>
        <taxon>Alphaproteobacteria</taxon>
        <taxon>Sphingomonadales</taxon>
        <taxon>Sphingomonadaceae</taxon>
        <taxon>Rhizorhabdus</taxon>
    </lineage>
</organism>
<evidence type="ECO:0000259" key="2">
    <source>
        <dbReference type="Pfam" id="PF00534"/>
    </source>
</evidence>
<feature type="domain" description="Glycosyl transferase family 1" evidence="2">
    <location>
        <begin position="235"/>
        <end position="355"/>
    </location>
</feature>
<evidence type="ECO:0000256" key="1">
    <source>
        <dbReference type="ARBA" id="ARBA00022679"/>
    </source>
</evidence>
<keyword evidence="4" id="KW-1185">Reference proteome</keyword>
<dbReference type="CDD" id="cd03809">
    <property type="entry name" value="GT4_MtfB-like"/>
    <property type="match status" value="1"/>
</dbReference>
<dbReference type="STRING" id="439228.SAMN06295920_102493"/>
<keyword evidence="1 3" id="KW-0808">Transferase</keyword>
<proteinExistence type="predicted"/>
<dbReference type="GO" id="GO:0016757">
    <property type="term" value="F:glycosyltransferase activity"/>
    <property type="evidence" value="ECO:0007669"/>
    <property type="project" value="InterPro"/>
</dbReference>
<gene>
    <name evidence="3" type="ORF">SAMN06295920_102493</name>
</gene>
<dbReference type="AlphaFoldDB" id="A0A1T5B583"/>
<dbReference type="SUPFAM" id="SSF53756">
    <property type="entry name" value="UDP-Glycosyltransferase/glycogen phosphorylase"/>
    <property type="match status" value="1"/>
</dbReference>
<sequence>MSTLAAPRDAASSPLLPAGVEIVLDLSRLLSRTLHAMPTGIDRVELVYARQLLDLVPDRLRFAAVNPFGVYGRLPHAAVLRFLDETEARWAERAAPGRGALTIAAARTLASLAPRPVPRPAPGVRRYYVQASPHHLHRPDRVRAKLRAEQARFICLVHDLIPIEFPEYARPNGAATHRLRIGTMASLADGLIANSQATADSMARFLTGTTPPPIRVAHLGCDPLPEGGDGPLPLPSPYFVVLSTIEPRKNHLLLLHVWRRMAETLGPERTPHLAIVGRRGWENENVLDMLERCEAIRGHVHELAGLSDRGVAALLRNARALLLPSFAEGFGMPVTEALMAGTPAICSDLPALREAGGAVPEFLDPLDGPAWADMILDYAADRSERRDRQIERLRGWTPPGWRAHIATVLDLVRELDSGGSGGA</sequence>